<feature type="compositionally biased region" description="Polar residues" evidence="6">
    <location>
        <begin position="135"/>
        <end position="147"/>
    </location>
</feature>
<dbReference type="InterPro" id="IPR036236">
    <property type="entry name" value="Znf_C2H2_sf"/>
</dbReference>
<feature type="domain" description="C2H2-type" evidence="7">
    <location>
        <begin position="525"/>
        <end position="552"/>
    </location>
</feature>
<feature type="domain" description="C2H2-type" evidence="7">
    <location>
        <begin position="329"/>
        <end position="356"/>
    </location>
</feature>
<dbReference type="InterPro" id="IPR001909">
    <property type="entry name" value="KRAB"/>
</dbReference>
<evidence type="ECO:0000256" key="4">
    <source>
        <dbReference type="ARBA" id="ARBA00022833"/>
    </source>
</evidence>
<dbReference type="Gene3D" id="6.10.140.140">
    <property type="match status" value="1"/>
</dbReference>
<feature type="compositionally biased region" description="Basic and acidic residues" evidence="6">
    <location>
        <begin position="148"/>
        <end position="157"/>
    </location>
</feature>
<feature type="domain" description="KRAB" evidence="8">
    <location>
        <begin position="35"/>
        <end position="106"/>
    </location>
</feature>
<dbReference type="PROSITE" id="PS50157">
    <property type="entry name" value="ZINC_FINGER_C2H2_2"/>
    <property type="match status" value="9"/>
</dbReference>
<keyword evidence="2" id="KW-0677">Repeat</keyword>
<dbReference type="SUPFAM" id="SSF109640">
    <property type="entry name" value="KRAB domain (Kruppel-associated box)"/>
    <property type="match status" value="1"/>
</dbReference>
<feature type="domain" description="C2H2-type" evidence="7">
    <location>
        <begin position="301"/>
        <end position="328"/>
    </location>
</feature>
<feature type="region of interest" description="Disordered" evidence="6">
    <location>
        <begin position="199"/>
        <end position="229"/>
    </location>
</feature>
<sequence length="563" mass="64874">MWEQHELDPLFPGNVSEFDSLGPADIPDIYYLGFVVFEDVAVYFSQEEWGLLDEAQRLLYCQVMLQNIALLSSIGCRHGTQDEVALSEQHDVAARSQVKTPKPGPCIQKPHPCKTCGPLLKDTLCLAGHSGTQPEQEVSTCGESPSQHPEEPHQRRLPRWGEGKTFCMKNDSVHVTDQTWPCRVRGQAFLARSSILQHQAPHTEGKLHSDMEGRAASKSGQNDDKRSECGKTFSQEHTLVEHQKNLCCESGKTFIRRFHLVQQQKTDTETRFSEQLGCGRFSAQKSGFTAHHRVHTRSVPYECSQCGKCVKDSFTLSVHQRVHTGEKPYKCSECGKFFRYSFTLKRHQGVHIGEKPYECSVCKKFFVDSSRLIIHQKVHTRGRRFECSKCGKFFRYRFTLERHQKAHIGERPYECSVCGKLFRHNSNHIRHRRNHTGERPYECSVCGRLFSQNSHLIRHQNVHTREKTYECSKCGKFFMDSSTLIIHQRVHTGEKPYECRECGKVFRYNSSLIKHRRVHTGERPYECVSCGRGFSQNSHLLRHQEVHTKEYCKQGKTSKQSLV</sequence>
<dbReference type="PANTHER" id="PTHR24408">
    <property type="entry name" value="ZINC FINGER PROTEIN"/>
    <property type="match status" value="1"/>
</dbReference>
<feature type="domain" description="C2H2-type" evidence="7">
    <location>
        <begin position="357"/>
        <end position="384"/>
    </location>
</feature>
<gene>
    <name evidence="10" type="primary">LOC110137814</name>
</gene>
<dbReference type="CDD" id="cd07765">
    <property type="entry name" value="KRAB_A-box"/>
    <property type="match status" value="1"/>
</dbReference>
<dbReference type="SUPFAM" id="SSF57667">
    <property type="entry name" value="beta-beta-alpha zinc fingers"/>
    <property type="match status" value="6"/>
</dbReference>
<dbReference type="Gene3D" id="3.30.160.60">
    <property type="entry name" value="Classic Zinc Finger"/>
    <property type="match status" value="9"/>
</dbReference>
<dbReference type="GeneID" id="110137814"/>
<evidence type="ECO:0000256" key="5">
    <source>
        <dbReference type="PROSITE-ProRule" id="PRU00042"/>
    </source>
</evidence>
<dbReference type="SMART" id="SM00349">
    <property type="entry name" value="KRAB"/>
    <property type="match status" value="1"/>
</dbReference>
<evidence type="ECO:0000256" key="3">
    <source>
        <dbReference type="ARBA" id="ARBA00022771"/>
    </source>
</evidence>
<proteinExistence type="predicted"/>
<keyword evidence="9" id="KW-1185">Reference proteome</keyword>
<evidence type="ECO:0000256" key="1">
    <source>
        <dbReference type="ARBA" id="ARBA00022723"/>
    </source>
</evidence>
<evidence type="ECO:0000256" key="2">
    <source>
        <dbReference type="ARBA" id="ARBA00022737"/>
    </source>
</evidence>
<keyword evidence="1" id="KW-0479">Metal-binding</keyword>
<reference evidence="10" key="2">
    <citation type="submission" date="2025-08" db="UniProtKB">
        <authorList>
            <consortium name="RefSeq"/>
        </authorList>
    </citation>
    <scope>IDENTIFICATION</scope>
    <source>
        <tissue evidence="10">Tongue muscle</tissue>
    </source>
</reference>
<evidence type="ECO:0000259" key="8">
    <source>
        <dbReference type="PROSITE" id="PS50805"/>
    </source>
</evidence>
<evidence type="ECO:0000259" key="7">
    <source>
        <dbReference type="PROSITE" id="PS50157"/>
    </source>
</evidence>
<reference evidence="9" key="1">
    <citation type="journal article" date="2022" name="J. Hered.">
        <title>A De Novo Chromosome-Level Genome Assembly of the White-Tailed Deer, Odocoileus Virginianus.</title>
        <authorList>
            <person name="London E.W."/>
            <person name="Roca A.L."/>
            <person name="Novakofski J.E."/>
            <person name="Mateus-Pinilla N.E."/>
        </authorList>
    </citation>
    <scope>NUCLEOTIDE SEQUENCE [LARGE SCALE GENOMIC DNA]</scope>
</reference>
<feature type="compositionally biased region" description="Basic and acidic residues" evidence="6">
    <location>
        <begin position="201"/>
        <end position="229"/>
    </location>
</feature>
<feature type="domain" description="C2H2-type" evidence="7">
    <location>
        <begin position="469"/>
        <end position="496"/>
    </location>
</feature>
<protein>
    <submittedName>
        <fullName evidence="10">Zinc finger protein 548-like isoform X1</fullName>
    </submittedName>
</protein>
<dbReference type="InterPro" id="IPR036051">
    <property type="entry name" value="KRAB_dom_sf"/>
</dbReference>
<dbReference type="SMART" id="SM00355">
    <property type="entry name" value="ZnF_C2H2"/>
    <property type="match status" value="10"/>
</dbReference>
<dbReference type="Pfam" id="PF01352">
    <property type="entry name" value="KRAB"/>
    <property type="match status" value="1"/>
</dbReference>
<feature type="domain" description="C2H2-type" evidence="7">
    <location>
        <begin position="385"/>
        <end position="412"/>
    </location>
</feature>
<evidence type="ECO:0000313" key="9">
    <source>
        <dbReference type="Proteomes" id="UP001652640"/>
    </source>
</evidence>
<dbReference type="Proteomes" id="UP001652640">
    <property type="component" value="Chromosome 20"/>
</dbReference>
<feature type="domain" description="C2H2-type" evidence="7">
    <location>
        <begin position="413"/>
        <end position="440"/>
    </location>
</feature>
<evidence type="ECO:0000256" key="6">
    <source>
        <dbReference type="SAM" id="MobiDB-lite"/>
    </source>
</evidence>
<dbReference type="PROSITE" id="PS50805">
    <property type="entry name" value="KRAB"/>
    <property type="match status" value="1"/>
</dbReference>
<dbReference type="Pfam" id="PF00096">
    <property type="entry name" value="zf-C2H2"/>
    <property type="match status" value="8"/>
</dbReference>
<dbReference type="RefSeq" id="XP_070307786.1">
    <property type="nucleotide sequence ID" value="XM_070451685.1"/>
</dbReference>
<organism evidence="9 10">
    <name type="scientific">Odocoileus virginianus</name>
    <name type="common">White-tailed deer</name>
    <dbReference type="NCBI Taxonomy" id="9874"/>
    <lineage>
        <taxon>Eukaryota</taxon>
        <taxon>Metazoa</taxon>
        <taxon>Chordata</taxon>
        <taxon>Craniata</taxon>
        <taxon>Vertebrata</taxon>
        <taxon>Euteleostomi</taxon>
        <taxon>Mammalia</taxon>
        <taxon>Eutheria</taxon>
        <taxon>Laurasiatheria</taxon>
        <taxon>Artiodactyla</taxon>
        <taxon>Ruminantia</taxon>
        <taxon>Pecora</taxon>
        <taxon>Cervidae</taxon>
        <taxon>Odocoileinae</taxon>
        <taxon>Odocoileus</taxon>
    </lineage>
</organism>
<dbReference type="PANTHER" id="PTHR24408:SF34">
    <property type="entry name" value="ZINC FINGER PROTEIN 672-RELATED"/>
    <property type="match status" value="1"/>
</dbReference>
<keyword evidence="3 5" id="KW-0863">Zinc-finger</keyword>
<feature type="domain" description="C2H2-type" evidence="7">
    <location>
        <begin position="497"/>
        <end position="524"/>
    </location>
</feature>
<evidence type="ECO:0000313" key="10">
    <source>
        <dbReference type="RefSeq" id="XP_070307786.1"/>
    </source>
</evidence>
<name>A0ABM4GWU4_ODOVR</name>
<feature type="domain" description="C2H2-type" evidence="7">
    <location>
        <begin position="441"/>
        <end position="468"/>
    </location>
</feature>
<dbReference type="InterPro" id="IPR013087">
    <property type="entry name" value="Znf_C2H2_type"/>
</dbReference>
<accession>A0ABM4GWU4</accession>
<keyword evidence="4" id="KW-0862">Zinc</keyword>
<feature type="region of interest" description="Disordered" evidence="6">
    <location>
        <begin position="135"/>
        <end position="157"/>
    </location>
</feature>
<dbReference type="PROSITE" id="PS00028">
    <property type="entry name" value="ZINC_FINGER_C2H2_1"/>
    <property type="match status" value="9"/>
</dbReference>